<dbReference type="PROSITE" id="PS00530">
    <property type="entry name" value="RNASE_T2_1"/>
    <property type="match status" value="1"/>
</dbReference>
<evidence type="ECO:0000256" key="12">
    <source>
        <dbReference type="ARBA" id="ARBA00023180"/>
    </source>
</evidence>
<feature type="chain" id="PRO_5005216524" description="Ribonuclease T2-like" evidence="18">
    <location>
        <begin position="24"/>
        <end position="407"/>
    </location>
</feature>
<dbReference type="GO" id="GO:0003723">
    <property type="term" value="F:RNA binding"/>
    <property type="evidence" value="ECO:0007669"/>
    <property type="project" value="InterPro"/>
</dbReference>
<dbReference type="GO" id="GO:0006401">
    <property type="term" value="P:RNA catabolic process"/>
    <property type="evidence" value="ECO:0007669"/>
    <property type="project" value="TreeGrafter"/>
</dbReference>
<comment type="subcellular location">
    <subcellularLocation>
        <location evidence="2">Cytoplasm</location>
    </subcellularLocation>
    <subcellularLocation>
        <location evidence="1">Vacuole lumen</location>
    </subcellularLocation>
</comment>
<dbReference type="GO" id="GO:0005775">
    <property type="term" value="C:vacuolar lumen"/>
    <property type="evidence" value="ECO:0007669"/>
    <property type="project" value="UniProtKB-SubCell"/>
</dbReference>
<evidence type="ECO:0000256" key="16">
    <source>
        <dbReference type="PIRSR" id="PIRSR633697-1"/>
    </source>
</evidence>
<evidence type="ECO:0000256" key="2">
    <source>
        <dbReference type="ARBA" id="ARBA00004496"/>
    </source>
</evidence>
<dbReference type="PANTHER" id="PTHR11240:SF22">
    <property type="entry name" value="RIBONUCLEASE T2"/>
    <property type="match status" value="1"/>
</dbReference>
<dbReference type="GO" id="GO:0005576">
    <property type="term" value="C:extracellular region"/>
    <property type="evidence" value="ECO:0007669"/>
    <property type="project" value="TreeGrafter"/>
</dbReference>
<dbReference type="Gene3D" id="3.90.730.10">
    <property type="entry name" value="Ribonuclease T2-like"/>
    <property type="match status" value="1"/>
</dbReference>
<evidence type="ECO:0000256" key="17">
    <source>
        <dbReference type="RuleBase" id="RU004328"/>
    </source>
</evidence>
<evidence type="ECO:0000256" key="11">
    <source>
        <dbReference type="ARBA" id="ARBA00023157"/>
    </source>
</evidence>
<dbReference type="Pfam" id="PF00445">
    <property type="entry name" value="Ribonuclease_T2"/>
    <property type="match status" value="1"/>
</dbReference>
<dbReference type="EMBL" id="CDQK01000004">
    <property type="protein sequence ID" value="CEP23273.1"/>
    <property type="molecule type" value="Genomic_DNA"/>
</dbReference>
<proteinExistence type="inferred from homology"/>
<evidence type="ECO:0000256" key="1">
    <source>
        <dbReference type="ARBA" id="ARBA00004410"/>
    </source>
</evidence>
<dbReference type="AlphaFoldDB" id="A0A0H5C5M6"/>
<evidence type="ECO:0000256" key="4">
    <source>
        <dbReference type="ARBA" id="ARBA00012571"/>
    </source>
</evidence>
<evidence type="ECO:0000256" key="9">
    <source>
        <dbReference type="ARBA" id="ARBA00022759"/>
    </source>
</evidence>
<feature type="signal peptide" evidence="18">
    <location>
        <begin position="1"/>
        <end position="23"/>
    </location>
</feature>
<reference evidence="21" key="1">
    <citation type="journal article" date="2015" name="J. Biotechnol.">
        <title>The structure of the Cyberlindnera jadinii genome and its relation to Candida utilis analyzed by the occurrence of single nucleotide polymorphisms.</title>
        <authorList>
            <person name="Rupp O."/>
            <person name="Brinkrolf K."/>
            <person name="Buerth C."/>
            <person name="Kunigo M."/>
            <person name="Schneider J."/>
            <person name="Jaenicke S."/>
            <person name="Goesmann A."/>
            <person name="Puehler A."/>
            <person name="Jaeger K.-E."/>
            <person name="Ernst J.F."/>
        </authorList>
    </citation>
    <scope>NUCLEOTIDE SEQUENCE [LARGE SCALE GENOMIC DNA]</scope>
    <source>
        <strain evidence="21">ATCC 18201 / CBS 1600 / BCRC 20928 / JCM 3617 / NBRC 0987 / NRRL Y-1542</strain>
    </source>
</reference>
<evidence type="ECO:0000256" key="10">
    <source>
        <dbReference type="ARBA" id="ARBA00022801"/>
    </source>
</evidence>
<feature type="domain" description="RNase T2-like C-terminal" evidence="19">
    <location>
        <begin position="294"/>
        <end position="403"/>
    </location>
</feature>
<dbReference type="InterPro" id="IPR018188">
    <property type="entry name" value="RNase_T2_His_AS_1"/>
</dbReference>
<evidence type="ECO:0000256" key="13">
    <source>
        <dbReference type="ARBA" id="ARBA00023239"/>
    </source>
</evidence>
<dbReference type="InterPro" id="IPR033697">
    <property type="entry name" value="Ribonuclease_T2_eukaryotic"/>
</dbReference>
<dbReference type="PANTHER" id="PTHR11240">
    <property type="entry name" value="RIBONUCLEASE T2"/>
    <property type="match status" value="1"/>
</dbReference>
<comment type="function">
    <text evidence="14">Rnase which modulates cell survival under stress conditions. Released from the vacuole to the cytoplasm during stress to promote tRNA and rRNA cleavage and to activate separately a downstream pathway that promotes cell death. Involved in cell size, vacuolar morphology and growth at high temperatures and high salt concentration.</text>
</comment>
<dbReference type="FunFam" id="3.90.730.10:FF:000004">
    <property type="entry name" value="Ribonuclease T2-like"/>
    <property type="match status" value="1"/>
</dbReference>
<keyword evidence="6" id="KW-0926">Vacuole</keyword>
<dbReference type="GO" id="GO:0033897">
    <property type="term" value="F:ribonuclease T2 activity"/>
    <property type="evidence" value="ECO:0007669"/>
    <property type="project" value="UniProtKB-EC"/>
</dbReference>
<evidence type="ECO:0000256" key="15">
    <source>
        <dbReference type="ARBA" id="ARBA00071169"/>
    </source>
</evidence>
<evidence type="ECO:0000256" key="3">
    <source>
        <dbReference type="ARBA" id="ARBA00007469"/>
    </source>
</evidence>
<evidence type="ECO:0000313" key="21">
    <source>
        <dbReference type="Proteomes" id="UP000038830"/>
    </source>
</evidence>
<dbReference type="SUPFAM" id="SSF55895">
    <property type="entry name" value="Ribonuclease Rh-like"/>
    <property type="match status" value="1"/>
</dbReference>
<feature type="active site" evidence="16">
    <location>
        <position position="82"/>
    </location>
</feature>
<keyword evidence="13" id="KW-0456">Lyase</keyword>
<evidence type="ECO:0000256" key="18">
    <source>
        <dbReference type="SAM" id="SignalP"/>
    </source>
</evidence>
<dbReference type="InterPro" id="IPR057328">
    <property type="entry name" value="RNaseT2L_C"/>
</dbReference>
<evidence type="ECO:0000256" key="8">
    <source>
        <dbReference type="ARBA" id="ARBA00022729"/>
    </source>
</evidence>
<evidence type="ECO:0000313" key="20">
    <source>
        <dbReference type="EMBL" id="CEP23273.1"/>
    </source>
</evidence>
<dbReference type="Pfam" id="PF25488">
    <property type="entry name" value="RNaseT2L_C"/>
    <property type="match status" value="1"/>
</dbReference>
<dbReference type="InterPro" id="IPR001568">
    <property type="entry name" value="RNase_T2-like"/>
</dbReference>
<dbReference type="EC" id="4.6.1.19" evidence="4"/>
<dbReference type="PROSITE" id="PS00531">
    <property type="entry name" value="RNASE_T2_2"/>
    <property type="match status" value="1"/>
</dbReference>
<organism evidence="20 21">
    <name type="scientific">Cyberlindnera jadinii (strain ATCC 18201 / CBS 1600 / BCRC 20928 / JCM 3617 / NBRC 0987 / NRRL Y-1542)</name>
    <name type="common">Torula yeast</name>
    <name type="synonym">Candida utilis</name>
    <dbReference type="NCBI Taxonomy" id="983966"/>
    <lineage>
        <taxon>Eukaryota</taxon>
        <taxon>Fungi</taxon>
        <taxon>Dikarya</taxon>
        <taxon>Ascomycota</taxon>
        <taxon>Saccharomycotina</taxon>
        <taxon>Saccharomycetes</taxon>
        <taxon>Phaffomycetales</taxon>
        <taxon>Phaffomycetaceae</taxon>
        <taxon>Cyberlindnera</taxon>
    </lineage>
</organism>
<dbReference type="CDD" id="cd01061">
    <property type="entry name" value="RNase_T2_euk"/>
    <property type="match status" value="1"/>
</dbReference>
<feature type="active site" evidence="16">
    <location>
        <position position="143"/>
    </location>
</feature>
<protein>
    <recommendedName>
        <fullName evidence="15">Ribonuclease T2-like</fullName>
        <ecNumber evidence="4">4.6.1.19</ecNumber>
    </recommendedName>
</protein>
<evidence type="ECO:0000256" key="5">
    <source>
        <dbReference type="ARBA" id="ARBA00022490"/>
    </source>
</evidence>
<dbReference type="GO" id="GO:0016787">
    <property type="term" value="F:hydrolase activity"/>
    <property type="evidence" value="ECO:0007669"/>
    <property type="project" value="UniProtKB-KW"/>
</dbReference>
<keyword evidence="9" id="KW-0255">Endonuclease</keyword>
<dbReference type="InterPro" id="IPR036430">
    <property type="entry name" value="RNase_T2-like_sf"/>
</dbReference>
<evidence type="ECO:0000256" key="6">
    <source>
        <dbReference type="ARBA" id="ARBA00022554"/>
    </source>
</evidence>
<keyword evidence="8 18" id="KW-0732">Signal</keyword>
<accession>A0A0H5C5M6</accession>
<gene>
    <name evidence="20" type="ORF">BN1211_3816</name>
</gene>
<comment type="similarity">
    <text evidence="3 17">Belongs to the RNase T2 family.</text>
</comment>
<sequence length="407" mass="43965">MPSYPVATLATAAVLAGTALAAAAPMALSSSIACPLSLPLSCSNTTTVEDLCCFEYPGGTVLQTQFWDYDPATGPSDKWTVHGLWPDNCDGTYEQYCDKSMEVSNVSAIIQAHDSALLAEMQTYWKDYQGDDESLWEHEFNKHGTCYSTLKPTCGNLGENNENVYQYFRIAMNLYSKLPTYDWLAEAGIVPTNDKTYTKDEIISALKSNSGAEPYIGCNSDNAIDEVWYFYHLQGSLLGEDFVAIDTLTTSKSCSSTGIKYVPKSSNTVTPVTGATTTTGTSTTTAEASPSSTGYVKLTGQNGCLIKNGKWYVSGTCATYTLTQLSTGSYTLKSKAGWCTIDSKTLHCGSDVSSPFEFEFDIDSQILVANGGTQFSAANVPTGTEQVEVTQGEGAVNFELQWNSWDC</sequence>
<dbReference type="InterPro" id="IPR033130">
    <property type="entry name" value="RNase_T2_His_AS_2"/>
</dbReference>
<evidence type="ECO:0000256" key="14">
    <source>
        <dbReference type="ARBA" id="ARBA00025494"/>
    </source>
</evidence>
<evidence type="ECO:0000259" key="19">
    <source>
        <dbReference type="Pfam" id="PF25488"/>
    </source>
</evidence>
<keyword evidence="12" id="KW-0325">Glycoprotein</keyword>
<dbReference type="Proteomes" id="UP000038830">
    <property type="component" value="Unassembled WGS sequence"/>
</dbReference>
<evidence type="ECO:0000256" key="7">
    <source>
        <dbReference type="ARBA" id="ARBA00022722"/>
    </source>
</evidence>
<keyword evidence="7" id="KW-0540">Nuclease</keyword>
<keyword evidence="5" id="KW-0963">Cytoplasm</keyword>
<keyword evidence="11" id="KW-1015">Disulfide bond</keyword>
<feature type="active site" evidence="16">
    <location>
        <position position="139"/>
    </location>
</feature>
<keyword evidence="10" id="KW-0378">Hydrolase</keyword>
<name>A0A0H5C5M6_CYBJN</name>